<dbReference type="AlphaFoldDB" id="A0A7G1P624"/>
<dbReference type="Proteomes" id="UP000516444">
    <property type="component" value="Chromosome"/>
</dbReference>
<dbReference type="EMBL" id="AP023440">
    <property type="protein sequence ID" value="BCL30482.1"/>
    <property type="molecule type" value="Genomic_DNA"/>
</dbReference>
<reference evidence="1 2" key="1">
    <citation type="journal article" date="2014" name="Int. J. Syst. Evol. Microbiol.">
        <title>Complete genome sequence of Corynebacterium casei LMG S-19264T (=DSM 44701T), isolated from a smear-ripened cheese.</title>
        <authorList>
            <consortium name="US DOE Joint Genome Institute (JGI-PGF)"/>
            <person name="Walter F."/>
            <person name="Albersmeier A."/>
            <person name="Kalinowski J."/>
            <person name="Ruckert C."/>
        </authorList>
    </citation>
    <scope>NUCLEOTIDE SEQUENCE [LARGE SCALE GENOMIC DNA]</scope>
    <source>
        <strain evidence="1 2">JCM 4677</strain>
    </source>
</reference>
<protein>
    <submittedName>
        <fullName evidence="1">Uncharacterized protein</fullName>
    </submittedName>
</protein>
<gene>
    <name evidence="1" type="ORF">GCM10017557_53410</name>
</gene>
<name>A0A7G1P624_9ACTN</name>
<sequence length="61" mass="6509">MTIQTDTALEKSASENEDILAILVGESSRAHEISEMNVKMPPMAMIPVTPVVVATSIAVHC</sequence>
<organism evidence="1 2">
    <name type="scientific">Streptomyces aurantiacus</name>
    <dbReference type="NCBI Taxonomy" id="47760"/>
    <lineage>
        <taxon>Bacteria</taxon>
        <taxon>Bacillati</taxon>
        <taxon>Actinomycetota</taxon>
        <taxon>Actinomycetes</taxon>
        <taxon>Kitasatosporales</taxon>
        <taxon>Streptomycetaceae</taxon>
        <taxon>Streptomyces</taxon>
        <taxon>Streptomyces aurantiacus group</taxon>
    </lineage>
</organism>
<dbReference type="KEGG" id="sgm:GCM10017557_53410"/>
<keyword evidence="2" id="KW-1185">Reference proteome</keyword>
<accession>A0A7G1P624</accession>
<evidence type="ECO:0000313" key="2">
    <source>
        <dbReference type="Proteomes" id="UP000516444"/>
    </source>
</evidence>
<proteinExistence type="predicted"/>
<evidence type="ECO:0000313" key="1">
    <source>
        <dbReference type="EMBL" id="BCL30482.1"/>
    </source>
</evidence>